<feature type="region of interest" description="Disordered" evidence="2">
    <location>
        <begin position="86"/>
        <end position="114"/>
    </location>
</feature>
<reference evidence="3" key="1">
    <citation type="submission" date="2020-05" db="EMBL/GenBank/DDBJ databases">
        <title>Phylogenomic resolution of chytrid fungi.</title>
        <authorList>
            <person name="Stajich J.E."/>
            <person name="Amses K."/>
            <person name="Simmons R."/>
            <person name="Seto K."/>
            <person name="Myers J."/>
            <person name="Bonds A."/>
            <person name="Quandt C.A."/>
            <person name="Barry K."/>
            <person name="Liu P."/>
            <person name="Grigoriev I."/>
            <person name="Longcore J.E."/>
            <person name="James T.Y."/>
        </authorList>
    </citation>
    <scope>NUCLEOTIDE SEQUENCE</scope>
    <source>
        <strain evidence="3">JEL0318</strain>
    </source>
</reference>
<evidence type="ECO:0000313" key="3">
    <source>
        <dbReference type="EMBL" id="KAJ3035023.1"/>
    </source>
</evidence>
<dbReference type="Pfam" id="PF15261">
    <property type="entry name" value="JHY"/>
    <property type="match status" value="1"/>
</dbReference>
<protein>
    <submittedName>
        <fullName evidence="3">Uncharacterized protein</fullName>
    </submittedName>
</protein>
<dbReference type="PANTHER" id="PTHR14726">
    <property type="entry name" value="JHY PROTEIN HOMOLOG"/>
    <property type="match status" value="1"/>
</dbReference>
<dbReference type="Proteomes" id="UP001212841">
    <property type="component" value="Unassembled WGS sequence"/>
</dbReference>
<evidence type="ECO:0000256" key="2">
    <source>
        <dbReference type="SAM" id="MobiDB-lite"/>
    </source>
</evidence>
<feature type="compositionally biased region" description="Pro residues" evidence="2">
    <location>
        <begin position="213"/>
        <end position="223"/>
    </location>
</feature>
<gene>
    <name evidence="3" type="ORF">HK097_004318</name>
</gene>
<evidence type="ECO:0000256" key="1">
    <source>
        <dbReference type="SAM" id="Coils"/>
    </source>
</evidence>
<proteinExistence type="predicted"/>
<feature type="compositionally biased region" description="Polar residues" evidence="2">
    <location>
        <begin position="150"/>
        <end position="164"/>
    </location>
</feature>
<feature type="compositionally biased region" description="Basic and acidic residues" evidence="2">
    <location>
        <begin position="331"/>
        <end position="341"/>
    </location>
</feature>
<feature type="region of interest" description="Disordered" evidence="2">
    <location>
        <begin position="139"/>
        <end position="164"/>
    </location>
</feature>
<evidence type="ECO:0000313" key="4">
    <source>
        <dbReference type="Proteomes" id="UP001212841"/>
    </source>
</evidence>
<dbReference type="PANTHER" id="PTHR14726:SF1">
    <property type="entry name" value="JHY PROTEIN HOMOLOG"/>
    <property type="match status" value="1"/>
</dbReference>
<keyword evidence="4" id="KW-1185">Reference proteome</keyword>
<feature type="region of interest" description="Disordered" evidence="2">
    <location>
        <begin position="197"/>
        <end position="341"/>
    </location>
</feature>
<keyword evidence="1" id="KW-0175">Coiled coil</keyword>
<sequence length="486" mass="53440">MEEQPPWNLNTLNTIMNVVHQEMQEKKAVAGEKQLDIEASTDSQSIDIASFDYQAKAAHPAVTLPPLLLQDRSFPPFATPSMETLISRTAPSPARSSSSHATQHPSFNPTFRPRKQYHTLGLTTSSLPNLRAVSQTTNESFPSHLHRQYSDTSPWISPEHQQQQPPRITLPIIVGAQPPNNITTNLVTAPPYPVHHQTLTPYVSPPRLHDPPLRPPHPSQPRPPNEDWLLPTIKPPPSSHFHPKPTPNASKYFSHSSSFPSNPPPHPQNYLSSTSPTPSAPPALNRSTSPSTSTQIILPYLPSPAPSAPLRKQQKKGVVPGGVVKLGGLGPDKDNREYQSKMEKYRKQKEYAEKVRSMANNGTAPLRKGTDGDRRPSSRVRMSPDRPNLSTSSLATTKSVDDAAARREKAKLYAAQIKKPTSFIDSSPTQQGGTTTTTRQSSFKHAPGLAVAAEAAESENSALKRMQEEHAKEVALVESIRKELRI</sequence>
<dbReference type="EMBL" id="JADGJD010002092">
    <property type="protein sequence ID" value="KAJ3035023.1"/>
    <property type="molecule type" value="Genomic_DNA"/>
</dbReference>
<dbReference type="GO" id="GO:0035082">
    <property type="term" value="P:axoneme assembly"/>
    <property type="evidence" value="ECO:0007669"/>
    <property type="project" value="TreeGrafter"/>
</dbReference>
<feature type="compositionally biased region" description="Low complexity" evidence="2">
    <location>
        <begin position="87"/>
        <end position="99"/>
    </location>
</feature>
<organism evidence="3 4">
    <name type="scientific">Rhizophlyctis rosea</name>
    <dbReference type="NCBI Taxonomy" id="64517"/>
    <lineage>
        <taxon>Eukaryota</taxon>
        <taxon>Fungi</taxon>
        <taxon>Fungi incertae sedis</taxon>
        <taxon>Chytridiomycota</taxon>
        <taxon>Chytridiomycota incertae sedis</taxon>
        <taxon>Chytridiomycetes</taxon>
        <taxon>Rhizophlyctidales</taxon>
        <taxon>Rhizophlyctidaceae</taxon>
        <taxon>Rhizophlyctis</taxon>
    </lineage>
</organism>
<accession>A0AAD5S3E1</accession>
<feature type="region of interest" description="Disordered" evidence="2">
    <location>
        <begin position="423"/>
        <end position="449"/>
    </location>
</feature>
<dbReference type="InterPro" id="IPR027968">
    <property type="entry name" value="JHY"/>
</dbReference>
<name>A0AAD5S3E1_9FUNG</name>
<comment type="caution">
    <text evidence="3">The sequence shown here is derived from an EMBL/GenBank/DDBJ whole genome shotgun (WGS) entry which is preliminary data.</text>
</comment>
<feature type="coiled-coil region" evidence="1">
    <location>
        <begin position="449"/>
        <end position="483"/>
    </location>
</feature>
<feature type="compositionally biased region" description="Polar residues" evidence="2">
    <location>
        <begin position="388"/>
        <end position="398"/>
    </location>
</feature>
<feature type="region of interest" description="Disordered" evidence="2">
    <location>
        <begin position="358"/>
        <end position="402"/>
    </location>
</feature>
<feature type="compositionally biased region" description="Polar residues" evidence="2">
    <location>
        <begin position="285"/>
        <end position="296"/>
    </location>
</feature>
<feature type="compositionally biased region" description="Low complexity" evidence="2">
    <location>
        <begin position="429"/>
        <end position="438"/>
    </location>
</feature>
<feature type="compositionally biased region" description="Polar residues" evidence="2">
    <location>
        <begin position="100"/>
        <end position="109"/>
    </location>
</feature>
<dbReference type="AlphaFoldDB" id="A0AAD5S3E1"/>